<dbReference type="AlphaFoldDB" id="X8CI01"/>
<accession>X8CI01</accession>
<sequence length="46" mass="5430">MRRAGFVGLARLQIATREFHLARLFGFVRGRQRRPRRVCHKSHLTA</sequence>
<evidence type="ECO:0000313" key="1">
    <source>
        <dbReference type="EMBL" id="EUA54900.1"/>
    </source>
</evidence>
<comment type="caution">
    <text evidence="1">The sequence shown here is derived from an EMBL/GenBank/DDBJ whole genome shotgun (WGS) entry which is preliminary data.</text>
</comment>
<gene>
    <name evidence="1" type="ORF">I550_3050</name>
</gene>
<reference evidence="1 2" key="1">
    <citation type="submission" date="2013-12" db="EMBL/GenBank/DDBJ databases">
        <authorList>
            <person name="Zelazny A."/>
            <person name="Olivier K."/>
            <person name="Holland S."/>
            <person name="Lenaerts A."/>
            <person name="Ordway D."/>
            <person name="DeGroote M.A."/>
            <person name="Parker T."/>
            <person name="Sizemore C."/>
            <person name="Tallon L.J."/>
            <person name="Sadzewicz L.K."/>
            <person name="Sengamalay N."/>
            <person name="Fraser C.M."/>
            <person name="Hine E."/>
            <person name="Shefchek K.A."/>
            <person name="Das S.P."/>
            <person name="Tettelin H."/>
        </authorList>
    </citation>
    <scope>NUCLEOTIDE SEQUENCE [LARGE SCALE GENOMIC DNA]</scope>
    <source>
        <strain evidence="1 2">1956</strain>
    </source>
</reference>
<dbReference type="Proteomes" id="UP000020825">
    <property type="component" value="Unassembled WGS sequence"/>
</dbReference>
<organism evidence="1 2">
    <name type="scientific">Mycobacterium intracellulare 1956</name>
    <dbReference type="NCBI Taxonomy" id="1299331"/>
    <lineage>
        <taxon>Bacteria</taxon>
        <taxon>Bacillati</taxon>
        <taxon>Actinomycetota</taxon>
        <taxon>Actinomycetes</taxon>
        <taxon>Mycobacteriales</taxon>
        <taxon>Mycobacteriaceae</taxon>
        <taxon>Mycobacterium</taxon>
        <taxon>Mycobacterium avium complex (MAC)</taxon>
    </lineage>
</organism>
<proteinExistence type="predicted"/>
<protein>
    <submittedName>
        <fullName evidence="1">Uncharacterized protein</fullName>
    </submittedName>
</protein>
<dbReference type="EMBL" id="JAOG01000002">
    <property type="protein sequence ID" value="EUA54900.1"/>
    <property type="molecule type" value="Genomic_DNA"/>
</dbReference>
<evidence type="ECO:0000313" key="2">
    <source>
        <dbReference type="Proteomes" id="UP000020825"/>
    </source>
</evidence>
<name>X8CI01_MYCIT</name>